<name>A0A6N2W2Y8_9BACE</name>
<dbReference type="AlphaFoldDB" id="A0A6N2W2Y8"/>
<organism evidence="1">
    <name type="scientific">Bacteroides faecis</name>
    <dbReference type="NCBI Taxonomy" id="674529"/>
    <lineage>
        <taxon>Bacteria</taxon>
        <taxon>Pseudomonadati</taxon>
        <taxon>Bacteroidota</taxon>
        <taxon>Bacteroidia</taxon>
        <taxon>Bacteroidales</taxon>
        <taxon>Bacteroidaceae</taxon>
        <taxon>Bacteroides</taxon>
    </lineage>
</organism>
<dbReference type="EMBL" id="CACRSZ010000056">
    <property type="protein sequence ID" value="VYT36393.1"/>
    <property type="molecule type" value="Genomic_DNA"/>
</dbReference>
<proteinExistence type="predicted"/>
<reference evidence="1" key="1">
    <citation type="submission" date="2019-11" db="EMBL/GenBank/DDBJ databases">
        <authorList>
            <person name="Feng L."/>
        </authorList>
    </citation>
    <scope>NUCLEOTIDE SEQUENCE</scope>
    <source>
        <strain evidence="1">BfaecisLFYP10</strain>
    </source>
</reference>
<protein>
    <submittedName>
        <fullName evidence="1">Uncharacterized protein</fullName>
    </submittedName>
</protein>
<evidence type="ECO:0000313" key="1">
    <source>
        <dbReference type="EMBL" id="VYT36393.1"/>
    </source>
</evidence>
<gene>
    <name evidence="1" type="ORF">BFLFYP10_02689</name>
</gene>
<accession>A0A6N2W2Y8</accession>
<sequence length="29" mass="3143">MNEMTKVSSEDTLANAVGDTTVACTFYED</sequence>